<name>A0A381W4V1_9ZZZZ</name>
<sequence>MDLTKLPDDLPVPEDDGACNHLTNFTIPPISLPNQDGNLLRLNRLDTFRIVLYCYPMTGRPDRPLPNNWDSIPGARGCTPQTCNFRDNYDEIVSLNAIPIGVSTQAVDDLKE</sequence>
<organism evidence="1">
    <name type="scientific">marine metagenome</name>
    <dbReference type="NCBI Taxonomy" id="408172"/>
    <lineage>
        <taxon>unclassified sequences</taxon>
        <taxon>metagenomes</taxon>
        <taxon>ecological metagenomes</taxon>
    </lineage>
</organism>
<dbReference type="SUPFAM" id="SSF52833">
    <property type="entry name" value="Thioredoxin-like"/>
    <property type="match status" value="1"/>
</dbReference>
<proteinExistence type="predicted"/>
<protein>
    <recommendedName>
        <fullName evidence="2">Redoxin domain-containing protein</fullName>
    </recommendedName>
</protein>
<dbReference type="InterPro" id="IPR036249">
    <property type="entry name" value="Thioredoxin-like_sf"/>
</dbReference>
<evidence type="ECO:0008006" key="2">
    <source>
        <dbReference type="Google" id="ProtNLM"/>
    </source>
</evidence>
<dbReference type="EMBL" id="UINC01010698">
    <property type="protein sequence ID" value="SVA47492.1"/>
    <property type="molecule type" value="Genomic_DNA"/>
</dbReference>
<gene>
    <name evidence="1" type="ORF">METZ01_LOCUS100346</name>
</gene>
<reference evidence="1" key="1">
    <citation type="submission" date="2018-05" db="EMBL/GenBank/DDBJ databases">
        <authorList>
            <person name="Lanie J.A."/>
            <person name="Ng W.-L."/>
            <person name="Kazmierczak K.M."/>
            <person name="Andrzejewski T.M."/>
            <person name="Davidsen T.M."/>
            <person name="Wayne K.J."/>
            <person name="Tettelin H."/>
            <person name="Glass J.I."/>
            <person name="Rusch D."/>
            <person name="Podicherti R."/>
            <person name="Tsui H.-C.T."/>
            <person name="Winkler M.E."/>
        </authorList>
    </citation>
    <scope>NUCLEOTIDE SEQUENCE</scope>
</reference>
<accession>A0A381W4V1</accession>
<feature type="non-terminal residue" evidence="1">
    <location>
        <position position="112"/>
    </location>
</feature>
<dbReference type="Gene3D" id="3.40.30.10">
    <property type="entry name" value="Glutaredoxin"/>
    <property type="match status" value="1"/>
</dbReference>
<dbReference type="AlphaFoldDB" id="A0A381W4V1"/>
<evidence type="ECO:0000313" key="1">
    <source>
        <dbReference type="EMBL" id="SVA47492.1"/>
    </source>
</evidence>